<dbReference type="AlphaFoldDB" id="I3S3E9"/>
<dbReference type="EMBL" id="BT134996">
    <property type="protein sequence ID" value="AFK34791.1"/>
    <property type="molecule type" value="mRNA"/>
</dbReference>
<protein>
    <submittedName>
        <fullName evidence="1">Uncharacterized protein</fullName>
    </submittedName>
</protein>
<accession>I3S3E9</accession>
<evidence type="ECO:0000313" key="1">
    <source>
        <dbReference type="EMBL" id="AFK34791.1"/>
    </source>
</evidence>
<proteinExistence type="evidence at transcript level"/>
<name>I3S3E9_LOTJA</name>
<organism evidence="1">
    <name type="scientific">Lotus japonicus</name>
    <name type="common">Lotus corniculatus var. japonicus</name>
    <dbReference type="NCBI Taxonomy" id="34305"/>
    <lineage>
        <taxon>Eukaryota</taxon>
        <taxon>Viridiplantae</taxon>
        <taxon>Streptophyta</taxon>
        <taxon>Embryophyta</taxon>
        <taxon>Tracheophyta</taxon>
        <taxon>Spermatophyta</taxon>
        <taxon>Magnoliopsida</taxon>
        <taxon>eudicotyledons</taxon>
        <taxon>Gunneridae</taxon>
        <taxon>Pentapetalae</taxon>
        <taxon>rosids</taxon>
        <taxon>fabids</taxon>
        <taxon>Fabales</taxon>
        <taxon>Fabaceae</taxon>
        <taxon>Papilionoideae</taxon>
        <taxon>50 kb inversion clade</taxon>
        <taxon>NPAAA clade</taxon>
        <taxon>Hologalegina</taxon>
        <taxon>robinioid clade</taxon>
        <taxon>Loteae</taxon>
        <taxon>Lotus</taxon>
    </lineage>
</organism>
<sequence>MFPHQSSSPQKFTNKHQIVITRLFRMIPHDRVKIKTTTENP</sequence>
<reference evidence="1" key="1">
    <citation type="submission" date="2012-05" db="EMBL/GenBank/DDBJ databases">
        <authorList>
            <person name="Krishnakumar V."/>
            <person name="Cheung F."/>
            <person name="Xiao Y."/>
            <person name="Chan A."/>
            <person name="Moskal W.A."/>
            <person name="Town C.D."/>
        </authorList>
    </citation>
    <scope>NUCLEOTIDE SEQUENCE</scope>
</reference>